<name>A9NT91_PICSI</name>
<reference evidence="7" key="2">
    <citation type="submission" date="2009-02" db="EMBL/GenBank/DDBJ databases">
        <title>Full length sequence-verified cDNA sequences from Sitka spruce (Picea sitchensis).</title>
        <authorList>
            <person name="Reid K.E."/>
            <person name="Liao N."/>
            <person name="Ralph S."/>
            <person name="Kolosova N."/>
            <person name="Oddy C."/>
            <person name="Moore R."/>
            <person name="Mayo M."/>
            <person name="Wagner S."/>
            <person name="King J."/>
            <person name="Yanchuk A."/>
            <person name="Holt R."/>
            <person name="Jones S."/>
            <person name="Marra M."/>
            <person name="Ritland C.E."/>
            <person name="Ritland K."/>
            <person name="Bohlmann J."/>
        </authorList>
    </citation>
    <scope>NUCLEOTIDE SEQUENCE</scope>
    <source>
        <tissue evidence="7">Green portion of the leader tissue</tissue>
    </source>
</reference>
<evidence type="ECO:0000256" key="1">
    <source>
        <dbReference type="ARBA" id="ARBA00004273"/>
    </source>
</evidence>
<evidence type="ECO:0000256" key="3">
    <source>
        <dbReference type="ARBA" id="ARBA00023128"/>
    </source>
</evidence>
<dbReference type="PANTHER" id="PTHR35308">
    <property type="entry name" value="CYTOCHROME C OXIDASE SUBUNIT 7"/>
    <property type="match status" value="1"/>
</dbReference>
<accession>A9NT91</accession>
<keyword evidence="5" id="KW-1133">Transmembrane helix</keyword>
<comment type="subcellular location">
    <subcellularLocation>
        <location evidence="1">Mitochondrion inner membrane</location>
    </subcellularLocation>
</comment>
<keyword evidence="2" id="KW-0999">Mitochondrion inner membrane</keyword>
<reference evidence="6" key="1">
    <citation type="journal article" date="2008" name="BMC Genomics">
        <title>A conifer genomics resource of 200,000 spruce (Picea spp.) ESTs and 6,464 high-quality, sequence-finished full-length cDNAs for Sitka spruce (Picea sitchensis).</title>
        <authorList>
            <person name="Ralph S.G."/>
            <person name="Chun H.J."/>
            <person name="Kolosova N."/>
            <person name="Cooper D."/>
            <person name="Oddy C."/>
            <person name="Ritland C.E."/>
            <person name="Kirkpatrick R."/>
            <person name="Moore R."/>
            <person name="Barber S."/>
            <person name="Holt R.A."/>
            <person name="Jones S.J."/>
            <person name="Marra M.A."/>
            <person name="Douglas C.J."/>
            <person name="Ritland K."/>
            <person name="Bohlmann J."/>
        </authorList>
    </citation>
    <scope>NUCLEOTIDE SEQUENCE</scope>
    <source>
        <tissue evidence="6">Green portion of the leader tissue</tissue>
    </source>
</reference>
<dbReference type="EMBL" id="BT071199">
    <property type="protein sequence ID" value="ACN40671.1"/>
    <property type="molecule type" value="mRNA"/>
</dbReference>
<dbReference type="AlphaFoldDB" id="A9NT91"/>
<proteinExistence type="evidence at transcript level"/>
<evidence type="ECO:0000313" key="7">
    <source>
        <dbReference type="EMBL" id="ACN40671.1"/>
    </source>
</evidence>
<feature type="transmembrane region" description="Helical" evidence="5">
    <location>
        <begin position="35"/>
        <end position="57"/>
    </location>
</feature>
<organism evidence="6">
    <name type="scientific">Picea sitchensis</name>
    <name type="common">Sitka spruce</name>
    <name type="synonym">Pinus sitchensis</name>
    <dbReference type="NCBI Taxonomy" id="3332"/>
    <lineage>
        <taxon>Eukaryota</taxon>
        <taxon>Viridiplantae</taxon>
        <taxon>Streptophyta</taxon>
        <taxon>Embryophyta</taxon>
        <taxon>Tracheophyta</taxon>
        <taxon>Spermatophyta</taxon>
        <taxon>Pinopsida</taxon>
        <taxon>Pinidae</taxon>
        <taxon>Conifers I</taxon>
        <taxon>Pinales</taxon>
        <taxon>Pinaceae</taxon>
        <taxon>Picea</taxon>
    </lineage>
</organism>
<dbReference type="EMBL" id="EF084536">
    <property type="protein sequence ID" value="ABK23852.1"/>
    <property type="molecule type" value="mRNA"/>
</dbReference>
<evidence type="ECO:0000256" key="2">
    <source>
        <dbReference type="ARBA" id="ARBA00022792"/>
    </source>
</evidence>
<keyword evidence="5" id="KW-0812">Transmembrane</keyword>
<sequence>MTEPPFVPRDYVFRKQQYYQNIRKHTYLKGPYDKITSVVIPITLAVTALSMIGRGIYNMSHGIGKKE</sequence>
<evidence type="ECO:0000256" key="5">
    <source>
        <dbReference type="SAM" id="Phobius"/>
    </source>
</evidence>
<dbReference type="GO" id="GO:0005743">
    <property type="term" value="C:mitochondrial inner membrane"/>
    <property type="evidence" value="ECO:0007669"/>
    <property type="project" value="UniProtKB-SubCell"/>
</dbReference>
<protein>
    <submittedName>
        <fullName evidence="6">Uncharacterized protein</fullName>
    </submittedName>
</protein>
<evidence type="ECO:0000256" key="4">
    <source>
        <dbReference type="ARBA" id="ARBA00023136"/>
    </source>
</evidence>
<dbReference type="Pfam" id="PF02238">
    <property type="entry name" value="COX7a"/>
    <property type="match status" value="1"/>
</dbReference>
<keyword evidence="4 5" id="KW-0472">Membrane</keyword>
<evidence type="ECO:0000313" key="6">
    <source>
        <dbReference type="EMBL" id="ABK23852.1"/>
    </source>
</evidence>
<keyword evidence="3" id="KW-0496">Mitochondrion</keyword>
<dbReference type="PANTHER" id="PTHR35308:SF1">
    <property type="entry name" value="CYTOCHROME C OXIDASE SUBUNIT 7"/>
    <property type="match status" value="1"/>
</dbReference>
<dbReference type="InterPro" id="IPR039297">
    <property type="entry name" value="COX7a"/>
</dbReference>